<accession>A0A6C0DY00</accession>
<organism evidence="2">
    <name type="scientific">viral metagenome</name>
    <dbReference type="NCBI Taxonomy" id="1070528"/>
    <lineage>
        <taxon>unclassified sequences</taxon>
        <taxon>metagenomes</taxon>
        <taxon>organismal metagenomes</taxon>
    </lineage>
</organism>
<sequence>MSERKTIQINPELFKVSNVSRKKKPADHPKIQMKNTIKSQKQKTLRKNVLKMIREKQQESYRELFDTKKKPTKEADAPYEKEFNKDFDETVEFFSSLSSKIEERPKPSAVVPHNITFKNRTSSVLSHEDPPILEDPFPNEHHANVDTEPYVEPFTTLDTPKYGCLKNGTLPTWRNYTRKNGSNPVRVPPPPSPPLLQNTEIIQKMEKIHGVKPEKQKRIKYLKRKKIFKRTYHVGRNKSVVGVLISNKTIRNRVTTQSQLLKQTPIKDVRRFLIKKGLIKVGTNTPNDVLRKMYETVSLLCGEIQNHNPENLLYNFIHDTTE</sequence>
<proteinExistence type="predicted"/>
<protein>
    <submittedName>
        <fullName evidence="2">Uncharacterized protein</fullName>
    </submittedName>
</protein>
<reference evidence="2" key="1">
    <citation type="journal article" date="2020" name="Nature">
        <title>Giant virus diversity and host interactions through global metagenomics.</title>
        <authorList>
            <person name="Schulz F."/>
            <person name="Roux S."/>
            <person name="Paez-Espino D."/>
            <person name="Jungbluth S."/>
            <person name="Walsh D.A."/>
            <person name="Denef V.J."/>
            <person name="McMahon K.D."/>
            <person name="Konstantinidis K.T."/>
            <person name="Eloe-Fadrosh E.A."/>
            <person name="Kyrpides N.C."/>
            <person name="Woyke T."/>
        </authorList>
    </citation>
    <scope>NUCLEOTIDE SEQUENCE</scope>
    <source>
        <strain evidence="2">GVMAG-M-3300023174-92</strain>
    </source>
</reference>
<dbReference type="EMBL" id="MN739690">
    <property type="protein sequence ID" value="QHT21358.1"/>
    <property type="molecule type" value="Genomic_DNA"/>
</dbReference>
<evidence type="ECO:0000256" key="1">
    <source>
        <dbReference type="SAM" id="MobiDB-lite"/>
    </source>
</evidence>
<dbReference type="AlphaFoldDB" id="A0A6C0DY00"/>
<feature type="region of interest" description="Disordered" evidence="1">
    <location>
        <begin position="61"/>
        <end position="81"/>
    </location>
</feature>
<name>A0A6C0DY00_9ZZZZ</name>
<evidence type="ECO:0000313" key="2">
    <source>
        <dbReference type="EMBL" id="QHT21358.1"/>
    </source>
</evidence>